<dbReference type="EMBL" id="JAQSIO010000003">
    <property type="protein sequence ID" value="MDD0814801.1"/>
    <property type="molecule type" value="Genomic_DNA"/>
</dbReference>
<dbReference type="Proteomes" id="UP001528672">
    <property type="component" value="Unassembled WGS sequence"/>
</dbReference>
<proteinExistence type="predicted"/>
<keyword evidence="2" id="KW-1185">Reference proteome</keyword>
<evidence type="ECO:0000313" key="1">
    <source>
        <dbReference type="EMBL" id="MDD0814801.1"/>
    </source>
</evidence>
<accession>A0ABT5MI54</accession>
<comment type="caution">
    <text evidence="1">The sequence shown here is derived from an EMBL/GenBank/DDBJ whole genome shotgun (WGS) entry which is preliminary data.</text>
</comment>
<reference evidence="1 2" key="1">
    <citation type="submission" date="2023-02" db="EMBL/GenBank/DDBJ databases">
        <title>Bacterial whole genome sequence for Curvibacter sp. HBC28.</title>
        <authorList>
            <person name="Le V."/>
            <person name="Ko S.-R."/>
            <person name="Ahn C.-Y."/>
            <person name="Oh H.-M."/>
        </authorList>
    </citation>
    <scope>NUCLEOTIDE SEQUENCE [LARGE SCALE GENOMIC DNA]</scope>
    <source>
        <strain evidence="1 2">HBC28</strain>
    </source>
</reference>
<evidence type="ECO:0000313" key="2">
    <source>
        <dbReference type="Proteomes" id="UP001528672"/>
    </source>
</evidence>
<sequence length="61" mass="7012">MTVFAYSYFDKGDDPRQVLRFRHLARWVQAGGWIGGCLKIIQMAEIQAFHVSEIQSIDVLV</sequence>
<organism evidence="1 2">
    <name type="scientific">Curvibacter microcysteis</name>
    <dbReference type="NCBI Taxonomy" id="3026419"/>
    <lineage>
        <taxon>Bacteria</taxon>
        <taxon>Pseudomonadati</taxon>
        <taxon>Pseudomonadota</taxon>
        <taxon>Betaproteobacteria</taxon>
        <taxon>Burkholderiales</taxon>
        <taxon>Comamonadaceae</taxon>
        <taxon>Curvibacter</taxon>
    </lineage>
</organism>
<name>A0ABT5MI54_9BURK</name>
<gene>
    <name evidence="1" type="ORF">PSQ39_09180</name>
</gene>
<protein>
    <submittedName>
        <fullName evidence="1">Uncharacterized protein</fullName>
    </submittedName>
</protein>